<organism evidence="1 2">
    <name type="scientific">Adiantum capillus-veneris</name>
    <name type="common">Maidenhair fern</name>
    <dbReference type="NCBI Taxonomy" id="13818"/>
    <lineage>
        <taxon>Eukaryota</taxon>
        <taxon>Viridiplantae</taxon>
        <taxon>Streptophyta</taxon>
        <taxon>Embryophyta</taxon>
        <taxon>Tracheophyta</taxon>
        <taxon>Polypodiopsida</taxon>
        <taxon>Polypodiidae</taxon>
        <taxon>Polypodiales</taxon>
        <taxon>Pteridineae</taxon>
        <taxon>Pteridaceae</taxon>
        <taxon>Vittarioideae</taxon>
        <taxon>Adiantum</taxon>
    </lineage>
</organism>
<name>A0A9D4ZB22_ADICA</name>
<sequence>MERTIEFKPLEKTLCITKKTSRYDDGINRYGAILGFLLLRRQLLAGSPLPPRVHYGLLGIAHDQSDIPGFSCFPLHRWRPCSPPLSSALPWLSCKHMPLLTCLLPYAAPR</sequence>
<gene>
    <name evidence="1" type="ORF">GOP47_0017233</name>
</gene>
<evidence type="ECO:0000313" key="1">
    <source>
        <dbReference type="EMBL" id="KAI5068888.1"/>
    </source>
</evidence>
<protein>
    <submittedName>
        <fullName evidence="1">Uncharacterized protein</fullName>
    </submittedName>
</protein>
<comment type="caution">
    <text evidence="1">The sequence shown here is derived from an EMBL/GenBank/DDBJ whole genome shotgun (WGS) entry which is preliminary data.</text>
</comment>
<accession>A0A9D4ZB22</accession>
<proteinExistence type="predicted"/>
<dbReference type="AlphaFoldDB" id="A0A9D4ZB22"/>
<keyword evidence="2" id="KW-1185">Reference proteome</keyword>
<evidence type="ECO:0000313" key="2">
    <source>
        <dbReference type="Proteomes" id="UP000886520"/>
    </source>
</evidence>
<dbReference type="EMBL" id="JABFUD020000016">
    <property type="protein sequence ID" value="KAI5068888.1"/>
    <property type="molecule type" value="Genomic_DNA"/>
</dbReference>
<dbReference type="Proteomes" id="UP000886520">
    <property type="component" value="Chromosome 16"/>
</dbReference>
<reference evidence="1" key="1">
    <citation type="submission" date="2021-01" db="EMBL/GenBank/DDBJ databases">
        <title>Adiantum capillus-veneris genome.</title>
        <authorList>
            <person name="Fang Y."/>
            <person name="Liao Q."/>
        </authorList>
    </citation>
    <scope>NUCLEOTIDE SEQUENCE</scope>
    <source>
        <strain evidence="1">H3</strain>
        <tissue evidence="1">Leaf</tissue>
    </source>
</reference>